<sequence>MPVWRTDGDGQLSPDAGRWRLGLLGIGGSAGRRLAHLRFRLGLQSVLSVVTQTEGKFVTEYCLEGYSGYRRQWIGIVRVRHERQVAQSNDRRLAGPQHSLDADLDVIDRHAVDRALQLRGSQHAVAEQQLARNVLHLHSLVLQGHVQEGLERVLRALQLLRRHVGHVAQFLGQSLDGAAGSLRSGNHVEPEDPGVAVDGRKGHARFRKLVFVKNIQEQTAVHALAGAASGKCSAAAQKCLQHGEHHQVGSVPAAVDLESHGQVKERRVVLVVPHAAGVNGALNLAAHRLNGVVLVVRTHHPLGKLGHIGVDAHHNAVVRREVAQHEVAQHLGLVAAHAGLWTEIREPQRVVVPRDRVQQLRDEHVGRFLNLLASLETREQHIADQQVDHDGHVLAQALAVVRDVLAERVAARVAAQRLDGLDGAQVGEVGRRVERHVLDHGRHAKLIRVLVPAPGADVEAQQ</sequence>
<comment type="caution">
    <text evidence="1">The sequence shown here is derived from an EMBL/GenBank/DDBJ whole genome shotgun (WGS) entry which is preliminary data.</text>
</comment>
<dbReference type="AlphaFoldDB" id="A0AAV4LQE7"/>
<proteinExistence type="predicted"/>
<evidence type="ECO:0000313" key="1">
    <source>
        <dbReference type="EMBL" id="GIX61680.1"/>
    </source>
</evidence>
<dbReference type="GeneID" id="94193163"/>
<organism evidence="1 2">
    <name type="scientific">Babesia caballi</name>
    <dbReference type="NCBI Taxonomy" id="5871"/>
    <lineage>
        <taxon>Eukaryota</taxon>
        <taxon>Sar</taxon>
        <taxon>Alveolata</taxon>
        <taxon>Apicomplexa</taxon>
        <taxon>Aconoidasida</taxon>
        <taxon>Piroplasmida</taxon>
        <taxon>Babesiidae</taxon>
        <taxon>Babesia</taxon>
    </lineage>
</organism>
<dbReference type="EMBL" id="BPLF01000001">
    <property type="protein sequence ID" value="GIX61680.1"/>
    <property type="molecule type" value="Genomic_DNA"/>
</dbReference>
<keyword evidence="2" id="KW-1185">Reference proteome</keyword>
<evidence type="ECO:0000313" key="2">
    <source>
        <dbReference type="Proteomes" id="UP001497744"/>
    </source>
</evidence>
<dbReference type="RefSeq" id="XP_067713751.1">
    <property type="nucleotide sequence ID" value="XM_067857650.1"/>
</dbReference>
<protein>
    <submittedName>
        <fullName evidence="1">Iron ABC transporter permease</fullName>
    </submittedName>
</protein>
<reference evidence="1 2" key="1">
    <citation type="submission" date="2021-06" db="EMBL/GenBank/DDBJ databases">
        <title>Genome sequence of Babesia caballi.</title>
        <authorList>
            <person name="Yamagishi J."/>
            <person name="Kidaka T."/>
            <person name="Ochi A."/>
        </authorList>
    </citation>
    <scope>NUCLEOTIDE SEQUENCE [LARGE SCALE GENOMIC DNA]</scope>
    <source>
        <strain evidence="1">USDA-D6B2</strain>
    </source>
</reference>
<name>A0AAV4LQE7_BABCB</name>
<accession>A0AAV4LQE7</accession>
<dbReference type="Proteomes" id="UP001497744">
    <property type="component" value="Unassembled WGS sequence"/>
</dbReference>
<gene>
    <name evidence="1" type="ORF">BcabD6B2_11150</name>
</gene>